<protein>
    <submittedName>
        <fullName evidence="1">Uncharacterized protein</fullName>
    </submittedName>
</protein>
<reference evidence="1" key="3">
    <citation type="submission" date="2022-06" db="UniProtKB">
        <authorList>
            <consortium name="EnsemblPlants"/>
        </authorList>
    </citation>
    <scope>IDENTIFICATION</scope>
</reference>
<accession>A0A8R7P008</accession>
<dbReference type="Gramene" id="TuG1812G0100002049.01.T01">
    <property type="protein sequence ID" value="TuG1812G0100002049.01.T01.cds341146"/>
    <property type="gene ID" value="TuG1812G0100002049.01"/>
</dbReference>
<evidence type="ECO:0000313" key="2">
    <source>
        <dbReference type="Proteomes" id="UP000015106"/>
    </source>
</evidence>
<dbReference type="Proteomes" id="UP000015106">
    <property type="component" value="Chromosome 1"/>
</dbReference>
<dbReference type="AlphaFoldDB" id="A0A8R7P008"/>
<proteinExistence type="predicted"/>
<sequence>MIFSFINSATPEKYSCLRHCTHHACTQQHARTHAVANSHTAARARAHTHTHAAVAHTYAHTNRRNITGTRTQTYHMRAKWSFQMSFRLKMDISVIKGIKFRLLVR</sequence>
<name>A0A8R7P008_TRIUA</name>
<keyword evidence="2" id="KW-1185">Reference proteome</keyword>
<reference evidence="2" key="1">
    <citation type="journal article" date="2013" name="Nature">
        <title>Draft genome of the wheat A-genome progenitor Triticum urartu.</title>
        <authorList>
            <person name="Ling H.Q."/>
            <person name="Zhao S."/>
            <person name="Liu D."/>
            <person name="Wang J."/>
            <person name="Sun H."/>
            <person name="Zhang C."/>
            <person name="Fan H."/>
            <person name="Li D."/>
            <person name="Dong L."/>
            <person name="Tao Y."/>
            <person name="Gao C."/>
            <person name="Wu H."/>
            <person name="Li Y."/>
            <person name="Cui Y."/>
            <person name="Guo X."/>
            <person name="Zheng S."/>
            <person name="Wang B."/>
            <person name="Yu K."/>
            <person name="Liang Q."/>
            <person name="Yang W."/>
            <person name="Lou X."/>
            <person name="Chen J."/>
            <person name="Feng M."/>
            <person name="Jian J."/>
            <person name="Zhang X."/>
            <person name="Luo G."/>
            <person name="Jiang Y."/>
            <person name="Liu J."/>
            <person name="Wang Z."/>
            <person name="Sha Y."/>
            <person name="Zhang B."/>
            <person name="Wu H."/>
            <person name="Tang D."/>
            <person name="Shen Q."/>
            <person name="Xue P."/>
            <person name="Zou S."/>
            <person name="Wang X."/>
            <person name="Liu X."/>
            <person name="Wang F."/>
            <person name="Yang Y."/>
            <person name="An X."/>
            <person name="Dong Z."/>
            <person name="Zhang K."/>
            <person name="Zhang X."/>
            <person name="Luo M.C."/>
            <person name="Dvorak J."/>
            <person name="Tong Y."/>
            <person name="Wang J."/>
            <person name="Yang H."/>
            <person name="Li Z."/>
            <person name="Wang D."/>
            <person name="Zhang A."/>
            <person name="Wang J."/>
        </authorList>
    </citation>
    <scope>NUCLEOTIDE SEQUENCE</scope>
    <source>
        <strain evidence="2">cv. G1812</strain>
    </source>
</reference>
<organism evidence="1 2">
    <name type="scientific">Triticum urartu</name>
    <name type="common">Red wild einkorn</name>
    <name type="synonym">Crithodium urartu</name>
    <dbReference type="NCBI Taxonomy" id="4572"/>
    <lineage>
        <taxon>Eukaryota</taxon>
        <taxon>Viridiplantae</taxon>
        <taxon>Streptophyta</taxon>
        <taxon>Embryophyta</taxon>
        <taxon>Tracheophyta</taxon>
        <taxon>Spermatophyta</taxon>
        <taxon>Magnoliopsida</taxon>
        <taxon>Liliopsida</taxon>
        <taxon>Poales</taxon>
        <taxon>Poaceae</taxon>
        <taxon>BOP clade</taxon>
        <taxon>Pooideae</taxon>
        <taxon>Triticodae</taxon>
        <taxon>Triticeae</taxon>
        <taxon>Triticinae</taxon>
        <taxon>Triticum</taxon>
    </lineage>
</organism>
<dbReference type="EnsemblPlants" id="TuG1812G0100002049.01.T01">
    <property type="protein sequence ID" value="TuG1812G0100002049.01.T01.cds341146"/>
    <property type="gene ID" value="TuG1812G0100002049.01"/>
</dbReference>
<reference evidence="1" key="2">
    <citation type="submission" date="2018-03" db="EMBL/GenBank/DDBJ databases">
        <title>The Triticum urartu genome reveals the dynamic nature of wheat genome evolution.</title>
        <authorList>
            <person name="Ling H."/>
            <person name="Ma B."/>
            <person name="Shi X."/>
            <person name="Liu H."/>
            <person name="Dong L."/>
            <person name="Sun H."/>
            <person name="Cao Y."/>
            <person name="Gao Q."/>
            <person name="Zheng S."/>
            <person name="Li Y."/>
            <person name="Yu Y."/>
            <person name="Du H."/>
            <person name="Qi M."/>
            <person name="Li Y."/>
            <person name="Yu H."/>
            <person name="Cui Y."/>
            <person name="Wang N."/>
            <person name="Chen C."/>
            <person name="Wu H."/>
            <person name="Zhao Y."/>
            <person name="Zhang J."/>
            <person name="Li Y."/>
            <person name="Zhou W."/>
            <person name="Zhang B."/>
            <person name="Hu W."/>
            <person name="Eijk M."/>
            <person name="Tang J."/>
            <person name="Witsenboer H."/>
            <person name="Zhao S."/>
            <person name="Li Z."/>
            <person name="Zhang A."/>
            <person name="Wang D."/>
            <person name="Liang C."/>
        </authorList>
    </citation>
    <scope>NUCLEOTIDE SEQUENCE [LARGE SCALE GENOMIC DNA]</scope>
    <source>
        <strain evidence="1">cv. G1812</strain>
    </source>
</reference>
<evidence type="ECO:0000313" key="1">
    <source>
        <dbReference type="EnsemblPlants" id="TuG1812G0100002049.01.T01.cds341146"/>
    </source>
</evidence>